<evidence type="ECO:0000259" key="2">
    <source>
        <dbReference type="Pfam" id="PF13439"/>
    </source>
</evidence>
<dbReference type="Gene3D" id="3.40.50.2000">
    <property type="entry name" value="Glycogen Phosphorylase B"/>
    <property type="match status" value="2"/>
</dbReference>
<dbReference type="AlphaFoldDB" id="A0A644XLZ2"/>
<dbReference type="GO" id="GO:0016757">
    <property type="term" value="F:glycosyltransferase activity"/>
    <property type="evidence" value="ECO:0007669"/>
    <property type="project" value="InterPro"/>
</dbReference>
<accession>A0A644XLZ2</accession>
<gene>
    <name evidence="3" type="ORF">SDC9_63140</name>
</gene>
<reference evidence="3" key="1">
    <citation type="submission" date="2019-08" db="EMBL/GenBank/DDBJ databases">
        <authorList>
            <person name="Kucharzyk K."/>
            <person name="Murdoch R.W."/>
            <person name="Higgins S."/>
            <person name="Loffler F."/>
        </authorList>
    </citation>
    <scope>NUCLEOTIDE SEQUENCE</scope>
</reference>
<dbReference type="InterPro" id="IPR028098">
    <property type="entry name" value="Glyco_trans_4-like_N"/>
</dbReference>
<evidence type="ECO:0000313" key="3">
    <source>
        <dbReference type="EMBL" id="MPM16758.1"/>
    </source>
</evidence>
<dbReference type="InterPro" id="IPR001296">
    <property type="entry name" value="Glyco_trans_1"/>
</dbReference>
<protein>
    <submittedName>
        <fullName evidence="3">Uncharacterized protein</fullName>
    </submittedName>
</protein>
<feature type="domain" description="Glycosyltransferase subfamily 4-like N-terminal" evidence="2">
    <location>
        <begin position="29"/>
        <end position="203"/>
    </location>
</feature>
<comment type="caution">
    <text evidence="3">The sequence shown here is derived from an EMBL/GenBank/DDBJ whole genome shotgun (WGS) entry which is preliminary data.</text>
</comment>
<dbReference type="Pfam" id="PF13439">
    <property type="entry name" value="Glyco_transf_4"/>
    <property type="match status" value="1"/>
</dbReference>
<dbReference type="EMBL" id="VSSQ01002671">
    <property type="protein sequence ID" value="MPM16758.1"/>
    <property type="molecule type" value="Genomic_DNA"/>
</dbReference>
<organism evidence="3">
    <name type="scientific">bioreactor metagenome</name>
    <dbReference type="NCBI Taxonomy" id="1076179"/>
    <lineage>
        <taxon>unclassified sequences</taxon>
        <taxon>metagenomes</taxon>
        <taxon>ecological metagenomes</taxon>
    </lineage>
</organism>
<dbReference type="PANTHER" id="PTHR12526">
    <property type="entry name" value="GLYCOSYLTRANSFERASE"/>
    <property type="match status" value="1"/>
</dbReference>
<sequence>MSSCKVIYISYDGMCDPVGASQVLPYICELAKQGTEYFLISFEKADRFSSGEAAVRAQIADLPVHWHPCSYTKNPPVISTMLDLRKMKKLCGRICHENEIDFIHARSYISALAALKIFRKTHLPFIFDMRGFWADERIDGGIWSLKNPVFKTVYNYFKRKEKILLASSRIIVSLTHAAKDFMQQQWNVAGKKIHVIPCAADFELFKKADEYQIRNFRNKHAIPEAKGKTLLYVGSTGTWYLLKEMSDFYEMFRKKFPRSLFVLCVNESNQATEDIKKRFPGEIAVLERVSRNEMPVALSLADYSIMLIKPAFSKKASSPIKLGESLAVGVPVICNAGVGDLGSVESDGYGVVVNELSANDYAEACNRLAEAAYDADDLRSRSASEYALDHNIKKYEAVYNLITTDKYQQG</sequence>
<proteinExistence type="predicted"/>
<dbReference type="SUPFAM" id="SSF53756">
    <property type="entry name" value="UDP-Glycosyltransferase/glycogen phosphorylase"/>
    <property type="match status" value="1"/>
</dbReference>
<name>A0A644XLZ2_9ZZZZ</name>
<dbReference type="PANTHER" id="PTHR12526:SF630">
    <property type="entry name" value="GLYCOSYLTRANSFERASE"/>
    <property type="match status" value="1"/>
</dbReference>
<evidence type="ECO:0000259" key="1">
    <source>
        <dbReference type="Pfam" id="PF00534"/>
    </source>
</evidence>
<dbReference type="Pfam" id="PF00534">
    <property type="entry name" value="Glycos_transf_1"/>
    <property type="match status" value="1"/>
</dbReference>
<feature type="domain" description="Glycosyl transferase family 1" evidence="1">
    <location>
        <begin position="215"/>
        <end position="372"/>
    </location>
</feature>